<gene>
    <name evidence="17" type="primary">ctaC</name>
    <name evidence="17" type="ORF">LMG26690_00241</name>
</gene>
<dbReference type="InterPro" id="IPR002429">
    <property type="entry name" value="CcO_II-like_C"/>
</dbReference>
<dbReference type="InterPro" id="IPR034236">
    <property type="entry name" value="CuRO_CcO_Caa3_II"/>
</dbReference>
<dbReference type="EC" id="1.9.3.1" evidence="17"/>
<feature type="domain" description="Cytochrome c" evidence="16">
    <location>
        <begin position="244"/>
        <end position="335"/>
    </location>
</feature>
<evidence type="ECO:0000256" key="3">
    <source>
        <dbReference type="ARBA" id="ARBA00007866"/>
    </source>
</evidence>
<dbReference type="Gene3D" id="2.60.40.420">
    <property type="entry name" value="Cupredoxins - blue copper proteins"/>
    <property type="match status" value="1"/>
</dbReference>
<feature type="chain" id="PRO_5029011476" evidence="14">
    <location>
        <begin position="35"/>
        <end position="335"/>
    </location>
</feature>
<dbReference type="AlphaFoldDB" id="A0A6S7A4Q0"/>
<dbReference type="GO" id="GO:0005507">
    <property type="term" value="F:copper ion binding"/>
    <property type="evidence" value="ECO:0007669"/>
    <property type="project" value="InterPro"/>
</dbReference>
<comment type="catalytic activity">
    <reaction evidence="11">
        <text>4 Fe(II)-[cytochrome c] + O2 + 8 H(+)(in) = 4 Fe(III)-[cytochrome c] + 2 H2O + 4 H(+)(out)</text>
        <dbReference type="Rhea" id="RHEA:11436"/>
        <dbReference type="Rhea" id="RHEA-COMP:10350"/>
        <dbReference type="Rhea" id="RHEA-COMP:14399"/>
        <dbReference type="ChEBI" id="CHEBI:15377"/>
        <dbReference type="ChEBI" id="CHEBI:15378"/>
        <dbReference type="ChEBI" id="CHEBI:15379"/>
        <dbReference type="ChEBI" id="CHEBI:29033"/>
        <dbReference type="ChEBI" id="CHEBI:29034"/>
        <dbReference type="EC" id="7.1.1.9"/>
    </reaction>
</comment>
<keyword evidence="5 12" id="KW-0349">Heme</keyword>
<keyword evidence="8 12" id="KW-0408">Iron</keyword>
<evidence type="ECO:0000256" key="6">
    <source>
        <dbReference type="ARBA" id="ARBA00022723"/>
    </source>
</evidence>
<name>A0A6S7A4Q0_9BURK</name>
<dbReference type="SUPFAM" id="SSF46626">
    <property type="entry name" value="Cytochrome c"/>
    <property type="match status" value="1"/>
</dbReference>
<evidence type="ECO:0000256" key="13">
    <source>
        <dbReference type="SAM" id="Phobius"/>
    </source>
</evidence>
<dbReference type="PANTHER" id="PTHR22888">
    <property type="entry name" value="CYTOCHROME C OXIDASE, SUBUNIT II"/>
    <property type="match status" value="1"/>
</dbReference>
<dbReference type="EMBL" id="CADIJM010000001">
    <property type="protein sequence ID" value="CAB3654707.1"/>
    <property type="molecule type" value="Genomic_DNA"/>
</dbReference>
<keyword evidence="17" id="KW-0560">Oxidoreductase</keyword>
<evidence type="ECO:0000256" key="5">
    <source>
        <dbReference type="ARBA" id="ARBA00022617"/>
    </source>
</evidence>
<dbReference type="SUPFAM" id="SSF49503">
    <property type="entry name" value="Cupredoxins"/>
    <property type="match status" value="1"/>
</dbReference>
<proteinExistence type="inferred from homology"/>
<keyword evidence="14" id="KW-0732">Signal</keyword>
<dbReference type="Pfam" id="PF00034">
    <property type="entry name" value="Cytochrom_C"/>
    <property type="match status" value="1"/>
</dbReference>
<evidence type="ECO:0000259" key="15">
    <source>
        <dbReference type="PROSITE" id="PS50857"/>
    </source>
</evidence>
<sequence length="335" mass="35659">MALSANARRVIHYKNMAKILLIVLAAALPFAASAQPSGEDAARIAEIGWVLYVGAAAIFVVVAALLALAVFGPVTLRRRLSRPGLIVGAGIAFPVVALTALLVYVLTPSPSAARDAASFAARIEVTGELWWWRVRYLDASGGVIFETANEIRIPTGKPVQFLLKSDNVIHSFWIPELGGKLDMIPGRVNRMRALARTPGTFRGHCAEYCGAQHAQMLFDVQAVDAEAFDAWVQAQRQPAAAPDAALKPAAELFNQACAQCHTVRGTEARGTLGPDLTHVGSRPSLAAGILPNNVGALGGWIAGSQQIKPGNGMPSFDQWPGEDLRAVARYLEGLK</sequence>
<dbReference type="Proteomes" id="UP000494214">
    <property type="component" value="Unassembled WGS sequence"/>
</dbReference>
<evidence type="ECO:0000313" key="17">
    <source>
        <dbReference type="EMBL" id="CAB3654707.1"/>
    </source>
</evidence>
<evidence type="ECO:0000256" key="11">
    <source>
        <dbReference type="ARBA" id="ARBA00047816"/>
    </source>
</evidence>
<dbReference type="Pfam" id="PF00116">
    <property type="entry name" value="COX2"/>
    <property type="match status" value="1"/>
</dbReference>
<evidence type="ECO:0000256" key="4">
    <source>
        <dbReference type="ARBA" id="ARBA00022448"/>
    </source>
</evidence>
<feature type="transmembrane region" description="Helical" evidence="13">
    <location>
        <begin position="84"/>
        <end position="106"/>
    </location>
</feature>
<reference evidence="17 18" key="1">
    <citation type="submission" date="2020-04" db="EMBL/GenBank/DDBJ databases">
        <authorList>
            <person name="De Canck E."/>
        </authorList>
    </citation>
    <scope>NUCLEOTIDE SEQUENCE [LARGE SCALE GENOMIC DNA]</scope>
    <source>
        <strain evidence="17 18">LMG 26690</strain>
    </source>
</reference>
<dbReference type="InterPro" id="IPR045187">
    <property type="entry name" value="CcO_II"/>
</dbReference>
<dbReference type="PROSITE" id="PS51007">
    <property type="entry name" value="CYTC"/>
    <property type="match status" value="1"/>
</dbReference>
<evidence type="ECO:0000256" key="10">
    <source>
        <dbReference type="ARBA" id="ARBA00023136"/>
    </source>
</evidence>
<dbReference type="InterPro" id="IPR001505">
    <property type="entry name" value="Copper_CuA"/>
</dbReference>
<dbReference type="InterPro" id="IPR008972">
    <property type="entry name" value="Cupredoxin"/>
</dbReference>
<protein>
    <submittedName>
        <fullName evidence="17">Cytochrome c oxidase subunit 2</fullName>
        <ecNumber evidence="17">1.9.3.1</ecNumber>
    </submittedName>
</protein>
<evidence type="ECO:0000256" key="14">
    <source>
        <dbReference type="SAM" id="SignalP"/>
    </source>
</evidence>
<accession>A0A6S7A4Q0</accession>
<keyword evidence="9" id="KW-0186">Copper</keyword>
<dbReference type="GO" id="GO:0020037">
    <property type="term" value="F:heme binding"/>
    <property type="evidence" value="ECO:0007669"/>
    <property type="project" value="InterPro"/>
</dbReference>
<dbReference type="GO" id="GO:0042597">
    <property type="term" value="C:periplasmic space"/>
    <property type="evidence" value="ECO:0007669"/>
    <property type="project" value="UniProtKB-SubCell"/>
</dbReference>
<feature type="domain" description="Cytochrome oxidase subunit II copper A binding" evidence="15">
    <location>
        <begin position="118"/>
        <end position="234"/>
    </location>
</feature>
<dbReference type="GO" id="GO:0004129">
    <property type="term" value="F:cytochrome-c oxidase activity"/>
    <property type="evidence" value="ECO:0007669"/>
    <property type="project" value="UniProtKB-EC"/>
</dbReference>
<evidence type="ECO:0000256" key="9">
    <source>
        <dbReference type="ARBA" id="ARBA00023008"/>
    </source>
</evidence>
<evidence type="ECO:0000256" key="12">
    <source>
        <dbReference type="PROSITE-ProRule" id="PRU00433"/>
    </source>
</evidence>
<feature type="signal peptide" evidence="14">
    <location>
        <begin position="1"/>
        <end position="34"/>
    </location>
</feature>
<dbReference type="GO" id="GO:0016491">
    <property type="term" value="F:oxidoreductase activity"/>
    <property type="evidence" value="ECO:0007669"/>
    <property type="project" value="UniProtKB-KW"/>
</dbReference>
<evidence type="ECO:0000256" key="2">
    <source>
        <dbReference type="ARBA" id="ARBA00004418"/>
    </source>
</evidence>
<keyword evidence="10 13" id="KW-0472">Membrane</keyword>
<evidence type="ECO:0000256" key="7">
    <source>
        <dbReference type="ARBA" id="ARBA00022982"/>
    </source>
</evidence>
<dbReference type="PANTHER" id="PTHR22888:SF9">
    <property type="entry name" value="CYTOCHROME C OXIDASE SUBUNIT 2"/>
    <property type="match status" value="1"/>
</dbReference>
<comment type="subcellular location">
    <subcellularLocation>
        <location evidence="1">Membrane</location>
    </subcellularLocation>
    <subcellularLocation>
        <location evidence="2">Periplasm</location>
    </subcellularLocation>
</comment>
<dbReference type="GO" id="GO:0042773">
    <property type="term" value="P:ATP synthesis coupled electron transport"/>
    <property type="evidence" value="ECO:0007669"/>
    <property type="project" value="TreeGrafter"/>
</dbReference>
<keyword evidence="13" id="KW-1133">Transmembrane helix</keyword>
<keyword evidence="18" id="KW-1185">Reference proteome</keyword>
<evidence type="ECO:0000313" key="18">
    <source>
        <dbReference type="Proteomes" id="UP000494214"/>
    </source>
</evidence>
<keyword evidence="13" id="KW-0812">Transmembrane</keyword>
<dbReference type="PROSITE" id="PS00078">
    <property type="entry name" value="COX2"/>
    <property type="match status" value="1"/>
</dbReference>
<keyword evidence="4" id="KW-0813">Transport</keyword>
<dbReference type="PROSITE" id="PS50857">
    <property type="entry name" value="COX2_CUA"/>
    <property type="match status" value="1"/>
</dbReference>
<evidence type="ECO:0000259" key="16">
    <source>
        <dbReference type="PROSITE" id="PS51007"/>
    </source>
</evidence>
<organism evidence="17 18">
    <name type="scientific">Achromobacter animicus</name>
    <dbReference type="NCBI Taxonomy" id="1389935"/>
    <lineage>
        <taxon>Bacteria</taxon>
        <taxon>Pseudomonadati</taxon>
        <taxon>Pseudomonadota</taxon>
        <taxon>Betaproteobacteria</taxon>
        <taxon>Burkholderiales</taxon>
        <taxon>Alcaligenaceae</taxon>
        <taxon>Achromobacter</taxon>
    </lineage>
</organism>
<dbReference type="CDD" id="cd04213">
    <property type="entry name" value="CuRO_CcO_Caa3_II"/>
    <property type="match status" value="1"/>
</dbReference>
<dbReference type="InterPro" id="IPR009056">
    <property type="entry name" value="Cyt_c-like_dom"/>
</dbReference>
<comment type="similarity">
    <text evidence="3">Belongs to the cytochrome c oxidase subunit 2 family.</text>
</comment>
<dbReference type="InterPro" id="IPR036909">
    <property type="entry name" value="Cyt_c-like_dom_sf"/>
</dbReference>
<keyword evidence="6 12" id="KW-0479">Metal-binding</keyword>
<evidence type="ECO:0000256" key="8">
    <source>
        <dbReference type="ARBA" id="ARBA00023004"/>
    </source>
</evidence>
<feature type="transmembrane region" description="Helical" evidence="13">
    <location>
        <begin position="50"/>
        <end position="72"/>
    </location>
</feature>
<evidence type="ECO:0000256" key="1">
    <source>
        <dbReference type="ARBA" id="ARBA00004370"/>
    </source>
</evidence>
<dbReference type="GO" id="GO:0016020">
    <property type="term" value="C:membrane"/>
    <property type="evidence" value="ECO:0007669"/>
    <property type="project" value="UniProtKB-SubCell"/>
</dbReference>
<keyword evidence="7" id="KW-0249">Electron transport</keyword>